<dbReference type="GO" id="GO:0016010">
    <property type="term" value="C:dystrophin-associated glycoprotein complex"/>
    <property type="evidence" value="ECO:0007669"/>
    <property type="project" value="TreeGrafter"/>
</dbReference>
<organism evidence="6 7">
    <name type="scientific">Blomia tropicalis</name>
    <name type="common">Mite</name>
    <dbReference type="NCBI Taxonomy" id="40697"/>
    <lineage>
        <taxon>Eukaryota</taxon>
        <taxon>Metazoa</taxon>
        <taxon>Ecdysozoa</taxon>
        <taxon>Arthropoda</taxon>
        <taxon>Chelicerata</taxon>
        <taxon>Arachnida</taxon>
        <taxon>Acari</taxon>
        <taxon>Acariformes</taxon>
        <taxon>Sarcoptiformes</taxon>
        <taxon>Astigmata</taxon>
        <taxon>Glycyphagoidea</taxon>
        <taxon>Echimyopodidae</taxon>
        <taxon>Blomia</taxon>
    </lineage>
</organism>
<comment type="subcellular location">
    <subcellularLocation>
        <location evidence="1">Cytoplasm</location>
        <location evidence="1">Cytoskeleton</location>
    </subcellularLocation>
</comment>
<keyword evidence="3" id="KW-0963">Cytoplasm</keyword>
<comment type="caution">
    <text evidence="6">The sequence shown here is derived from an EMBL/GenBank/DDBJ whole genome shotgun (WGS) entry which is preliminary data.</text>
</comment>
<dbReference type="InterPro" id="IPR001478">
    <property type="entry name" value="PDZ"/>
</dbReference>
<evidence type="ECO:0000313" key="7">
    <source>
        <dbReference type="Proteomes" id="UP001142055"/>
    </source>
</evidence>
<dbReference type="Proteomes" id="UP001142055">
    <property type="component" value="Chromosome 2"/>
</dbReference>
<dbReference type="SMART" id="SM00228">
    <property type="entry name" value="PDZ"/>
    <property type="match status" value="1"/>
</dbReference>
<dbReference type="GO" id="GO:0005856">
    <property type="term" value="C:cytoskeleton"/>
    <property type="evidence" value="ECO:0007669"/>
    <property type="project" value="UniProtKB-SubCell"/>
</dbReference>
<dbReference type="AlphaFoldDB" id="A0A9Q0RN61"/>
<protein>
    <recommendedName>
        <fullName evidence="5">PDZ domain-containing protein</fullName>
    </recommendedName>
</protein>
<keyword evidence="7" id="KW-1185">Reference proteome</keyword>
<dbReference type="SUPFAM" id="SSF50156">
    <property type="entry name" value="PDZ domain-like"/>
    <property type="match status" value="1"/>
</dbReference>
<dbReference type="CDD" id="cd00821">
    <property type="entry name" value="PH"/>
    <property type="match status" value="1"/>
</dbReference>
<dbReference type="PANTHER" id="PTHR10554:SF1">
    <property type="entry name" value="FI16515P1"/>
    <property type="match status" value="1"/>
</dbReference>
<evidence type="ECO:0000256" key="1">
    <source>
        <dbReference type="ARBA" id="ARBA00004245"/>
    </source>
</evidence>
<dbReference type="PANTHER" id="PTHR10554">
    <property type="entry name" value="SYNTROPHIN"/>
    <property type="match status" value="1"/>
</dbReference>
<dbReference type="InterPro" id="IPR015482">
    <property type="entry name" value="Syntrophin"/>
</dbReference>
<evidence type="ECO:0000256" key="3">
    <source>
        <dbReference type="ARBA" id="ARBA00023212"/>
    </source>
</evidence>
<dbReference type="PROSITE" id="PS50106">
    <property type="entry name" value="PDZ"/>
    <property type="match status" value="1"/>
</dbReference>
<proteinExistence type="inferred from homology"/>
<evidence type="ECO:0000313" key="6">
    <source>
        <dbReference type="EMBL" id="KAJ6219266.1"/>
    </source>
</evidence>
<dbReference type="InterPro" id="IPR036034">
    <property type="entry name" value="PDZ_sf"/>
</dbReference>
<reference evidence="6" key="1">
    <citation type="submission" date="2022-12" db="EMBL/GenBank/DDBJ databases">
        <title>Genome assemblies of Blomia tropicalis.</title>
        <authorList>
            <person name="Cui Y."/>
        </authorList>
    </citation>
    <scope>NUCLEOTIDE SEQUENCE</scope>
    <source>
        <tissue evidence="6">Adult mites</tissue>
    </source>
</reference>
<comment type="similarity">
    <text evidence="2">Belongs to the syntrophin family.</text>
</comment>
<dbReference type="Gene3D" id="2.30.42.10">
    <property type="match status" value="1"/>
</dbReference>
<feature type="domain" description="PDZ" evidence="5">
    <location>
        <begin position="155"/>
        <end position="239"/>
    </location>
</feature>
<evidence type="ECO:0000259" key="5">
    <source>
        <dbReference type="PROSITE" id="PS50106"/>
    </source>
</evidence>
<dbReference type="GO" id="GO:0005198">
    <property type="term" value="F:structural molecule activity"/>
    <property type="evidence" value="ECO:0007669"/>
    <property type="project" value="InterPro"/>
</dbReference>
<sequence>MGGQDRTFRKFPQRSKSFQLKPTNAITSMKRFSSRLNSTSTSANHNRLQPNHKTQSNTKLILTKNDLIVQDSFGDLQSNDMTKSVQHEMFTLNLKDVMQPIRRYESMSDRASLNGIDQRTAHSATTLIINCSSMPPISPSPSSSSSSSSGYGEPLVQLIRHPRIGLGLAIKGGSDYTMPVLVSSIVADSPADRCGSIYVGDRIISVNGVNIDETTCHLDALRLLSECGDPVCLVLRHSKATGVTRRQWRRRITFNNNLNGQRIKTATTTTTTLDRSKIRSNQIDYPLSSNNSLNTFVQRNDCANSNNNDNDMLSSRNRFMRIDLFLARISQYVTYSDKIRDSSFELQTSNDSSLVVQCNNDEIARRWFHSIKLTIDQLTQCFINQFNQYYTEKEHIEWMGWIDECQTIERDHCQHQPGGWRWLPRFMILKGGHVYLSRTAPISILKCYQHKLQSRTLNNNNKNNNNNRNSGTNSLGSVGSASTSSTSDTSQSSSLYIGKFDRTRIGHLNRSKTNRLIRLNNDLERDLTLNSIAYYSCYKTDFRCLKSNELNDQRVHCFTINNGIVGEKRYLSVETSVDLQTLNKAWTRSNYYSVMQLKVCANKIS</sequence>
<feature type="region of interest" description="Disordered" evidence="4">
    <location>
        <begin position="456"/>
        <end position="493"/>
    </location>
</feature>
<dbReference type="Pfam" id="PF00595">
    <property type="entry name" value="PDZ"/>
    <property type="match status" value="1"/>
</dbReference>
<evidence type="ECO:0000256" key="2">
    <source>
        <dbReference type="ARBA" id="ARBA00010798"/>
    </source>
</evidence>
<accession>A0A9Q0RN61</accession>
<dbReference type="EMBL" id="JAPWDV010000002">
    <property type="protein sequence ID" value="KAJ6219266.1"/>
    <property type="molecule type" value="Genomic_DNA"/>
</dbReference>
<gene>
    <name evidence="6" type="ORF">RDWZM_005078</name>
</gene>
<name>A0A9Q0RN61_BLOTA</name>
<dbReference type="SUPFAM" id="SSF50729">
    <property type="entry name" value="PH domain-like"/>
    <property type="match status" value="1"/>
</dbReference>
<keyword evidence="3" id="KW-0206">Cytoskeleton</keyword>
<evidence type="ECO:0000256" key="4">
    <source>
        <dbReference type="SAM" id="MobiDB-lite"/>
    </source>
</evidence>